<dbReference type="PANTHER" id="PTHR32141:SF179">
    <property type="entry name" value="F-BOX DOMAIN-CONTAINING PROTEIN"/>
    <property type="match status" value="1"/>
</dbReference>
<dbReference type="InterPro" id="IPR055302">
    <property type="entry name" value="F-box_dom-containing"/>
</dbReference>
<feature type="compositionally biased region" description="Basic residues" evidence="1">
    <location>
        <begin position="29"/>
        <end position="43"/>
    </location>
</feature>
<feature type="region of interest" description="Disordered" evidence="1">
    <location>
        <begin position="1"/>
        <end position="46"/>
    </location>
</feature>
<dbReference type="AlphaFoldDB" id="A0AAD8RJU8"/>
<feature type="domain" description="F-box" evidence="2">
    <location>
        <begin position="89"/>
        <end position="129"/>
    </location>
</feature>
<dbReference type="EMBL" id="JAUUTY010000005">
    <property type="protein sequence ID" value="KAK1626020.1"/>
    <property type="molecule type" value="Genomic_DNA"/>
</dbReference>
<keyword evidence="4" id="KW-1185">Reference proteome</keyword>
<evidence type="ECO:0000313" key="4">
    <source>
        <dbReference type="Proteomes" id="UP001231189"/>
    </source>
</evidence>
<sequence>MQQTPPPRPPAAASSHNTFDEEAATARKPQQRPPRRRPRRHRLPPAITRGTLRKLAQLVPTPPGDGDKISGLPVEDAARKQIAGGKDHISGLPDDVLGEIVALLPIKEAAGTQVISSRWRRLWRSVPLDVDCRRIPAEKGFHFRIVPRILNSNLGAIRRFRASTHHDLLGAHALDTWLRSPALDNVKELDLWYAGYFPLPPRQSMPPPSPSLSRFSATLHNSLSHTTNDCRVWRQQIQMAIEQGRLIFNQYAMKVDTHPFPVNMVECTYPEGCQPGSSFSINMVGPGHHSQGWRRGLLS</sequence>
<accession>A0AAD8RJU8</accession>
<feature type="compositionally biased region" description="Pro residues" evidence="1">
    <location>
        <begin position="1"/>
        <end position="10"/>
    </location>
</feature>
<proteinExistence type="predicted"/>
<organism evidence="3 4">
    <name type="scientific">Lolium multiflorum</name>
    <name type="common">Italian ryegrass</name>
    <name type="synonym">Lolium perenne subsp. multiflorum</name>
    <dbReference type="NCBI Taxonomy" id="4521"/>
    <lineage>
        <taxon>Eukaryota</taxon>
        <taxon>Viridiplantae</taxon>
        <taxon>Streptophyta</taxon>
        <taxon>Embryophyta</taxon>
        <taxon>Tracheophyta</taxon>
        <taxon>Spermatophyta</taxon>
        <taxon>Magnoliopsida</taxon>
        <taxon>Liliopsida</taxon>
        <taxon>Poales</taxon>
        <taxon>Poaceae</taxon>
        <taxon>BOP clade</taxon>
        <taxon>Pooideae</taxon>
        <taxon>Poodae</taxon>
        <taxon>Poeae</taxon>
        <taxon>Poeae Chloroplast Group 2 (Poeae type)</taxon>
        <taxon>Loliodinae</taxon>
        <taxon>Loliinae</taxon>
        <taxon>Lolium</taxon>
    </lineage>
</organism>
<gene>
    <name evidence="3" type="ORF">QYE76_000335</name>
</gene>
<evidence type="ECO:0000256" key="1">
    <source>
        <dbReference type="SAM" id="MobiDB-lite"/>
    </source>
</evidence>
<evidence type="ECO:0000259" key="2">
    <source>
        <dbReference type="Pfam" id="PF00646"/>
    </source>
</evidence>
<reference evidence="3" key="1">
    <citation type="submission" date="2023-07" db="EMBL/GenBank/DDBJ databases">
        <title>A chromosome-level genome assembly of Lolium multiflorum.</title>
        <authorList>
            <person name="Chen Y."/>
            <person name="Copetti D."/>
            <person name="Kolliker R."/>
            <person name="Studer B."/>
        </authorList>
    </citation>
    <scope>NUCLEOTIDE SEQUENCE</scope>
    <source>
        <strain evidence="3">02402/16</strain>
        <tissue evidence="3">Leaf</tissue>
    </source>
</reference>
<protein>
    <recommendedName>
        <fullName evidence="2">F-box domain-containing protein</fullName>
    </recommendedName>
</protein>
<dbReference type="SUPFAM" id="SSF81383">
    <property type="entry name" value="F-box domain"/>
    <property type="match status" value="1"/>
</dbReference>
<dbReference type="Pfam" id="PF00646">
    <property type="entry name" value="F-box"/>
    <property type="match status" value="1"/>
</dbReference>
<dbReference type="PANTHER" id="PTHR32141">
    <property type="match status" value="1"/>
</dbReference>
<comment type="caution">
    <text evidence="3">The sequence shown here is derived from an EMBL/GenBank/DDBJ whole genome shotgun (WGS) entry which is preliminary data.</text>
</comment>
<name>A0AAD8RJU8_LOLMU</name>
<dbReference type="InterPro" id="IPR053781">
    <property type="entry name" value="F-box_AtFBL13-like"/>
</dbReference>
<dbReference type="InterPro" id="IPR036047">
    <property type="entry name" value="F-box-like_dom_sf"/>
</dbReference>
<dbReference type="InterPro" id="IPR001810">
    <property type="entry name" value="F-box_dom"/>
</dbReference>
<evidence type="ECO:0000313" key="3">
    <source>
        <dbReference type="EMBL" id="KAK1626020.1"/>
    </source>
</evidence>
<dbReference type="Proteomes" id="UP001231189">
    <property type="component" value="Unassembled WGS sequence"/>
</dbReference>
<dbReference type="CDD" id="cd22160">
    <property type="entry name" value="F-box_AtFBL13-like"/>
    <property type="match status" value="1"/>
</dbReference>